<accession>A0AAJ3F9G8</accession>
<gene>
    <name evidence="1" type="ORF">G4958_14900</name>
</gene>
<name>A0AAJ3F9G8_MEDGN</name>
<dbReference type="Proteomes" id="UP001296643">
    <property type="component" value="Unassembled WGS sequence"/>
</dbReference>
<evidence type="ECO:0000313" key="1">
    <source>
        <dbReference type="EMBL" id="NSI20598.1"/>
    </source>
</evidence>
<protein>
    <submittedName>
        <fullName evidence="1">Uncharacterized protein</fullName>
    </submittedName>
</protein>
<comment type="caution">
    <text evidence="1">The sequence shown here is derived from an EMBL/GenBank/DDBJ whole genome shotgun (WGS) entry which is preliminary data.</text>
</comment>
<sequence length="150" mass="17878">MVAVLQEDNWKSKDVHELQKEYREKSKTRKIRSEKCHGMIEDEHATTYIEPDTLFIISRLLERLDDTFSNIMELAYYIENIDYLENILNLSESKTLAKLGICREAVKNEEKVEGNTYLDYIFRVELPEYIFDEKLGIFQTVKNLTMWDKI</sequence>
<organism evidence="1 2">
    <name type="scientific">Mediterraneibacter gnavus</name>
    <name type="common">Ruminococcus gnavus</name>
    <dbReference type="NCBI Taxonomy" id="33038"/>
    <lineage>
        <taxon>Bacteria</taxon>
        <taxon>Bacillati</taxon>
        <taxon>Bacillota</taxon>
        <taxon>Clostridia</taxon>
        <taxon>Lachnospirales</taxon>
        <taxon>Lachnospiraceae</taxon>
        <taxon>Mediterraneibacter</taxon>
    </lineage>
</organism>
<dbReference type="EMBL" id="JAAIRM010000036">
    <property type="protein sequence ID" value="NSI20598.1"/>
    <property type="molecule type" value="Genomic_DNA"/>
</dbReference>
<reference evidence="1" key="2">
    <citation type="submission" date="2020-02" db="EMBL/GenBank/DDBJ databases">
        <authorList>
            <person name="Littmann E."/>
            <person name="Sorbara M."/>
        </authorList>
    </citation>
    <scope>NUCLEOTIDE SEQUENCE</scope>
    <source>
        <strain evidence="1">MSK.22.53</strain>
    </source>
</reference>
<proteinExistence type="predicted"/>
<reference evidence="1" key="1">
    <citation type="journal article" date="2020" name="Cell Host Microbe">
        <title>Functional and Genomic Variation between Human-Derived Isolates of Lachnospiraceae Reveals Inter- and Intra-Species Diversity.</title>
        <authorList>
            <person name="Sorbara M.T."/>
            <person name="Littmann E.R."/>
            <person name="Fontana E."/>
            <person name="Moody T.U."/>
            <person name="Kohout C.E."/>
            <person name="Gjonbalaj M."/>
            <person name="Eaton V."/>
            <person name="Seok R."/>
            <person name="Leiner I.M."/>
            <person name="Pamer E.G."/>
        </authorList>
    </citation>
    <scope>NUCLEOTIDE SEQUENCE</scope>
    <source>
        <strain evidence="1">MSK.22.53</strain>
    </source>
</reference>
<evidence type="ECO:0000313" key="2">
    <source>
        <dbReference type="Proteomes" id="UP001296643"/>
    </source>
</evidence>
<dbReference type="AlphaFoldDB" id="A0AAJ3F9G8"/>
<dbReference type="RefSeq" id="WP_133302702.1">
    <property type="nucleotide sequence ID" value="NZ_JAAIRM010000036.1"/>
</dbReference>